<proteinExistence type="inferred from homology"/>
<dbReference type="PANTHER" id="PTHR22953:SF55">
    <property type="entry name" value="BIFUNCTIONAL PURPLE ACID PHOSPHATASE 26"/>
    <property type="match status" value="1"/>
</dbReference>
<dbReference type="Gene3D" id="3.60.21.10">
    <property type="match status" value="1"/>
</dbReference>
<dbReference type="InterPro" id="IPR025733">
    <property type="entry name" value="PAPs_C"/>
</dbReference>
<dbReference type="Gramene" id="EFJ14685">
    <property type="protein sequence ID" value="EFJ14685"/>
    <property type="gene ID" value="SELMODRAFT_120052"/>
</dbReference>
<dbReference type="InterPro" id="IPR029052">
    <property type="entry name" value="Metallo-depent_PP-like"/>
</dbReference>
<evidence type="ECO:0000259" key="7">
    <source>
        <dbReference type="Pfam" id="PF14008"/>
    </source>
</evidence>
<comment type="catalytic activity">
    <reaction evidence="5">
        <text>a phosphate monoester + H2O = an alcohol + phosphate</text>
        <dbReference type="Rhea" id="RHEA:15017"/>
        <dbReference type="ChEBI" id="CHEBI:15377"/>
        <dbReference type="ChEBI" id="CHEBI:30879"/>
        <dbReference type="ChEBI" id="CHEBI:43474"/>
        <dbReference type="ChEBI" id="CHEBI:67140"/>
        <dbReference type="EC" id="3.1.3.2"/>
    </reaction>
</comment>
<keyword evidence="2 5" id="KW-0732">Signal</keyword>
<comment type="similarity">
    <text evidence="1 5">Belongs to the metallophosphoesterase superfamily. Purple acid phosphatase family.</text>
</comment>
<dbReference type="Pfam" id="PF00149">
    <property type="entry name" value="Metallophos"/>
    <property type="match status" value="1"/>
</dbReference>
<evidence type="ECO:0000256" key="2">
    <source>
        <dbReference type="ARBA" id="ARBA00022729"/>
    </source>
</evidence>
<dbReference type="InterPro" id="IPR004843">
    <property type="entry name" value="Calcineurin-like_PHP"/>
</dbReference>
<evidence type="ECO:0000256" key="5">
    <source>
        <dbReference type="RuleBase" id="RU361203"/>
    </source>
</evidence>
<evidence type="ECO:0000256" key="3">
    <source>
        <dbReference type="ARBA" id="ARBA00022801"/>
    </source>
</evidence>
<dbReference type="CDD" id="cd00063">
    <property type="entry name" value="FN3"/>
    <property type="match status" value="1"/>
</dbReference>
<keyword evidence="10" id="KW-1185">Reference proteome</keyword>
<gene>
    <name evidence="9" type="ORF">SELMODRAFT_120052</name>
</gene>
<evidence type="ECO:0000313" key="10">
    <source>
        <dbReference type="Proteomes" id="UP000001514"/>
    </source>
</evidence>
<dbReference type="EC" id="3.1.3.2" evidence="5"/>
<dbReference type="InParanoid" id="D8SLM4"/>
<dbReference type="GO" id="GO:0003993">
    <property type="term" value="F:acid phosphatase activity"/>
    <property type="evidence" value="ECO:0000318"/>
    <property type="project" value="GO_Central"/>
</dbReference>
<dbReference type="HOGENOM" id="CLU_013387_0_1_1"/>
<protein>
    <recommendedName>
        <fullName evidence="5">Purple acid phosphatase</fullName>
        <ecNumber evidence="5">3.1.3.2</ecNumber>
    </recommendedName>
</protein>
<dbReference type="Pfam" id="PF16656">
    <property type="entry name" value="Pur_ac_phosph_N"/>
    <property type="match status" value="1"/>
</dbReference>
<name>D8SLM4_SELML</name>
<keyword evidence="4" id="KW-0325">Glycoprotein</keyword>
<evidence type="ECO:0000256" key="4">
    <source>
        <dbReference type="ARBA" id="ARBA00023180"/>
    </source>
</evidence>
<feature type="domain" description="Purple acid phosphatase N-terminal" evidence="8">
    <location>
        <begin position="62"/>
        <end position="153"/>
    </location>
</feature>
<dbReference type="GO" id="GO:0055062">
    <property type="term" value="P:phosphate ion homeostasis"/>
    <property type="evidence" value="ECO:0000318"/>
    <property type="project" value="GO_Central"/>
</dbReference>
<dbReference type="InterPro" id="IPR041792">
    <property type="entry name" value="MPP_PAP"/>
</dbReference>
<feature type="domain" description="Purple acid phosphatase C-terminal" evidence="7">
    <location>
        <begin position="380"/>
        <end position="443"/>
    </location>
</feature>
<dbReference type="eggNOG" id="KOG1378">
    <property type="taxonomic scope" value="Eukaryota"/>
</dbReference>
<dbReference type="AlphaFoldDB" id="D8SLM4"/>
<dbReference type="STRING" id="88036.D8SLM4"/>
<dbReference type="OMA" id="MHEDADV"/>
<dbReference type="EMBL" id="GL377626">
    <property type="protein sequence ID" value="EFJ14685.1"/>
    <property type="molecule type" value="Genomic_DNA"/>
</dbReference>
<reference evidence="9 10" key="1">
    <citation type="journal article" date="2011" name="Science">
        <title>The Selaginella genome identifies genetic changes associated with the evolution of vascular plants.</title>
        <authorList>
            <person name="Banks J.A."/>
            <person name="Nishiyama T."/>
            <person name="Hasebe M."/>
            <person name="Bowman J.L."/>
            <person name="Gribskov M."/>
            <person name="dePamphilis C."/>
            <person name="Albert V.A."/>
            <person name="Aono N."/>
            <person name="Aoyama T."/>
            <person name="Ambrose B.A."/>
            <person name="Ashton N.W."/>
            <person name="Axtell M.J."/>
            <person name="Barker E."/>
            <person name="Barker M.S."/>
            <person name="Bennetzen J.L."/>
            <person name="Bonawitz N.D."/>
            <person name="Chapple C."/>
            <person name="Cheng C."/>
            <person name="Correa L.G."/>
            <person name="Dacre M."/>
            <person name="DeBarry J."/>
            <person name="Dreyer I."/>
            <person name="Elias M."/>
            <person name="Engstrom E.M."/>
            <person name="Estelle M."/>
            <person name="Feng L."/>
            <person name="Finet C."/>
            <person name="Floyd S.K."/>
            <person name="Frommer W.B."/>
            <person name="Fujita T."/>
            <person name="Gramzow L."/>
            <person name="Gutensohn M."/>
            <person name="Harholt J."/>
            <person name="Hattori M."/>
            <person name="Heyl A."/>
            <person name="Hirai T."/>
            <person name="Hiwatashi Y."/>
            <person name="Ishikawa M."/>
            <person name="Iwata M."/>
            <person name="Karol K.G."/>
            <person name="Koehler B."/>
            <person name="Kolukisaoglu U."/>
            <person name="Kubo M."/>
            <person name="Kurata T."/>
            <person name="Lalonde S."/>
            <person name="Li K."/>
            <person name="Li Y."/>
            <person name="Litt A."/>
            <person name="Lyons E."/>
            <person name="Manning G."/>
            <person name="Maruyama T."/>
            <person name="Michael T.P."/>
            <person name="Mikami K."/>
            <person name="Miyazaki S."/>
            <person name="Morinaga S."/>
            <person name="Murata T."/>
            <person name="Mueller-Roeber B."/>
            <person name="Nelson D.R."/>
            <person name="Obara M."/>
            <person name="Oguri Y."/>
            <person name="Olmstead R.G."/>
            <person name="Onodera N."/>
            <person name="Petersen B.L."/>
            <person name="Pils B."/>
            <person name="Prigge M."/>
            <person name="Rensing S.A."/>
            <person name="Riano-Pachon D.M."/>
            <person name="Roberts A.W."/>
            <person name="Sato Y."/>
            <person name="Scheller H.V."/>
            <person name="Schulz B."/>
            <person name="Schulz C."/>
            <person name="Shakirov E.V."/>
            <person name="Shibagaki N."/>
            <person name="Shinohara N."/>
            <person name="Shippen D.E."/>
            <person name="Soerensen I."/>
            <person name="Sotooka R."/>
            <person name="Sugimoto N."/>
            <person name="Sugita M."/>
            <person name="Sumikawa N."/>
            <person name="Tanurdzic M."/>
            <person name="Theissen G."/>
            <person name="Ulvskov P."/>
            <person name="Wakazuki S."/>
            <person name="Weng J.K."/>
            <person name="Willats W.W."/>
            <person name="Wipf D."/>
            <person name="Wolf P.G."/>
            <person name="Yang L."/>
            <person name="Zimmer A.D."/>
            <person name="Zhu Q."/>
            <person name="Mitros T."/>
            <person name="Hellsten U."/>
            <person name="Loque D."/>
            <person name="Otillar R."/>
            <person name="Salamov A."/>
            <person name="Schmutz J."/>
            <person name="Shapiro H."/>
            <person name="Lindquist E."/>
            <person name="Lucas S."/>
            <person name="Rokhsar D."/>
            <person name="Grigoriev I.V."/>
        </authorList>
    </citation>
    <scope>NUCLEOTIDE SEQUENCE [LARGE SCALE GENOMIC DNA]</scope>
</reference>
<evidence type="ECO:0000313" key="9">
    <source>
        <dbReference type="EMBL" id="EFJ14685.1"/>
    </source>
</evidence>
<evidence type="ECO:0000256" key="1">
    <source>
        <dbReference type="ARBA" id="ARBA00008723"/>
    </source>
</evidence>
<keyword evidence="3 5" id="KW-0378">Hydrolase</keyword>
<dbReference type="PANTHER" id="PTHR22953">
    <property type="entry name" value="ACID PHOSPHATASE RELATED"/>
    <property type="match status" value="1"/>
</dbReference>
<accession>D8SLM4</accession>
<organism evidence="10">
    <name type="scientific">Selaginella moellendorffii</name>
    <name type="common">Spikemoss</name>
    <dbReference type="NCBI Taxonomy" id="88036"/>
    <lineage>
        <taxon>Eukaryota</taxon>
        <taxon>Viridiplantae</taxon>
        <taxon>Streptophyta</taxon>
        <taxon>Embryophyta</taxon>
        <taxon>Tracheophyta</taxon>
        <taxon>Lycopodiopsida</taxon>
        <taxon>Selaginellales</taxon>
        <taxon>Selaginellaceae</taxon>
        <taxon>Selaginella</taxon>
    </lineage>
</organism>
<dbReference type="InterPro" id="IPR015914">
    <property type="entry name" value="PAPs_N"/>
</dbReference>
<sequence length="453" mass="50608">MPALKFFFEALFLAAIFILQALCEPQGSKGVTSRFVRKLQDSGDLPETSEWFITFDATLNLPEQVHLTQGDYIGQTTTVSWVTWASSSGNIVQYGKSKDSYTSSIQSDVTTYTYGDYTSGFIHHAKLEGLDYGTTYFYKVGDGSSSREFSFTTPPEVGPDAAHVFGITADLGQTINSAQTVAHYTRSGGQTMLFVGDMSYADRYKSNSQVRWDTWLRLLENSTAFQSWMWVAGDHEIEAKSNSGETEKFKAFNKRFPVPYQASGSTSSLYYAFKRASAHFIAISYYDDYSEGSTQYQWLQTELSKVDRSTTPWLIILEHVPWYNSNTHHYQQGDGMRSVLEPLIVNAKADIFFAGHVHAYERTFRASSLNCSGGCSDENAPVYINIGDGGNSEGLVGSFVSPQPSYSAFREASYGFATLDIRNRTHALYNWHRNDDGDAVVADSTWIINRVSS</sequence>
<feature type="signal peptide" evidence="5">
    <location>
        <begin position="1"/>
        <end position="23"/>
    </location>
</feature>
<dbReference type="InterPro" id="IPR008963">
    <property type="entry name" value="Purple_acid_Pase-like_N"/>
</dbReference>
<dbReference type="Gene3D" id="2.60.40.380">
    <property type="entry name" value="Purple acid phosphatase-like, N-terminal"/>
    <property type="match status" value="1"/>
</dbReference>
<dbReference type="GO" id="GO:0046872">
    <property type="term" value="F:metal ion binding"/>
    <property type="evidence" value="ECO:0007669"/>
    <property type="project" value="InterPro"/>
</dbReference>
<dbReference type="InterPro" id="IPR003961">
    <property type="entry name" value="FN3_dom"/>
</dbReference>
<dbReference type="SUPFAM" id="SSF49363">
    <property type="entry name" value="Purple acid phosphatase, N-terminal domain"/>
    <property type="match status" value="1"/>
</dbReference>
<feature type="chain" id="PRO_5005127341" description="Purple acid phosphatase" evidence="5">
    <location>
        <begin position="24"/>
        <end position="453"/>
    </location>
</feature>
<evidence type="ECO:0000259" key="8">
    <source>
        <dbReference type="Pfam" id="PF16656"/>
    </source>
</evidence>
<dbReference type="Proteomes" id="UP000001514">
    <property type="component" value="Unassembled WGS sequence"/>
</dbReference>
<dbReference type="InterPro" id="IPR039331">
    <property type="entry name" value="PAPs-like"/>
</dbReference>
<dbReference type="CDD" id="cd00839">
    <property type="entry name" value="MPP_PAPs"/>
    <property type="match status" value="1"/>
</dbReference>
<dbReference type="KEGG" id="smo:SELMODRAFT_120052"/>
<dbReference type="Pfam" id="PF14008">
    <property type="entry name" value="Metallophos_C"/>
    <property type="match status" value="1"/>
</dbReference>
<dbReference type="OrthoDB" id="45007at2759"/>
<dbReference type="SUPFAM" id="SSF56300">
    <property type="entry name" value="Metallo-dependent phosphatases"/>
    <property type="match status" value="1"/>
</dbReference>
<feature type="domain" description="Calcineurin-like phosphoesterase" evidence="6">
    <location>
        <begin position="165"/>
        <end position="360"/>
    </location>
</feature>
<evidence type="ECO:0000259" key="6">
    <source>
        <dbReference type="Pfam" id="PF00149"/>
    </source>
</evidence>